<proteinExistence type="predicted"/>
<dbReference type="Pfam" id="PF07002">
    <property type="entry name" value="Copine"/>
    <property type="match status" value="2"/>
</dbReference>
<accession>A0A485L9Y3</accession>
<reference evidence="3" key="2">
    <citation type="submission" date="2019-06" db="EMBL/GenBank/DDBJ databases">
        <title>Genomics analysis of Aphanomyces spp. identifies a new class of oomycete effector associated with host adaptation.</title>
        <authorList>
            <person name="Gaulin E."/>
        </authorList>
    </citation>
    <scope>NUCLEOTIDE SEQUENCE</scope>
    <source>
        <strain evidence="3">CBS 578.67</strain>
    </source>
</reference>
<feature type="domain" description="Copine C-terminal" evidence="2">
    <location>
        <begin position="87"/>
        <end position="128"/>
    </location>
</feature>
<gene>
    <name evidence="4" type="primary">Aste57867_18380</name>
    <name evidence="3" type="ORF">As57867_018318</name>
    <name evidence="4" type="ORF">ASTE57867_18380</name>
</gene>
<reference evidence="4 5" key="1">
    <citation type="submission" date="2019-03" db="EMBL/GenBank/DDBJ databases">
        <authorList>
            <person name="Gaulin E."/>
            <person name="Dumas B."/>
        </authorList>
    </citation>
    <scope>NUCLEOTIDE SEQUENCE [LARGE SCALE GENOMIC DNA]</scope>
    <source>
        <strain evidence="4">CBS 568.67</strain>
    </source>
</reference>
<dbReference type="OrthoDB" id="5855668at2759"/>
<dbReference type="EMBL" id="CAADRA010006410">
    <property type="protein sequence ID" value="VFT95116.1"/>
    <property type="molecule type" value="Genomic_DNA"/>
</dbReference>
<keyword evidence="5" id="KW-1185">Reference proteome</keyword>
<dbReference type="GO" id="GO:0016567">
    <property type="term" value="P:protein ubiquitination"/>
    <property type="evidence" value="ECO:0007669"/>
    <property type="project" value="TreeGrafter"/>
</dbReference>
<dbReference type="GO" id="GO:0005634">
    <property type="term" value="C:nucleus"/>
    <property type="evidence" value="ECO:0007669"/>
    <property type="project" value="TreeGrafter"/>
</dbReference>
<dbReference type="InterPro" id="IPR052079">
    <property type="entry name" value="E3_ligase/Copine_domain"/>
</dbReference>
<dbReference type="PANTHER" id="PTHR45751">
    <property type="entry name" value="COPINE FAMILY PROTEIN 1"/>
    <property type="match status" value="1"/>
</dbReference>
<name>A0A485L9Y3_9STRA</name>
<protein>
    <submittedName>
        <fullName evidence="4">Aste57867_18380 protein</fullName>
    </submittedName>
</protein>
<dbReference type="AlphaFoldDB" id="A0A485L9Y3"/>
<sequence>METENIKMGAANSKVNKRPDANASPVDAHRGRVKVSTMISDKIRNFWLDELQQALRQAGLESSNLVLAIDYTLSNKSTGERTFGGKCLHTIDPNVVNPYQSVIHILGQTLEVFDDDKLIPALAFGDIKSGSSGCYLLGGTPCQGFAQVLLRRADAVHSNVERTREYHILVIVADGHVNVEHETREAIVEASTVDARCAIAHRRFDNFQFVDFNKVLRLNPRHPDVGFATVALMEVPDQFKAIRELGLL</sequence>
<feature type="domain" description="Copine C-terminal" evidence="2">
    <location>
        <begin position="145"/>
        <end position="192"/>
    </location>
</feature>
<dbReference type="PANTHER" id="PTHR45751:SF11">
    <property type="entry name" value="COPINE FAMILY PROTEIN 2"/>
    <property type="match status" value="1"/>
</dbReference>
<feature type="region of interest" description="Disordered" evidence="1">
    <location>
        <begin position="1"/>
        <end position="28"/>
    </location>
</feature>
<evidence type="ECO:0000259" key="2">
    <source>
        <dbReference type="Pfam" id="PF07002"/>
    </source>
</evidence>
<evidence type="ECO:0000313" key="3">
    <source>
        <dbReference type="EMBL" id="KAF0690189.1"/>
    </source>
</evidence>
<organism evidence="4 5">
    <name type="scientific">Aphanomyces stellatus</name>
    <dbReference type="NCBI Taxonomy" id="120398"/>
    <lineage>
        <taxon>Eukaryota</taxon>
        <taxon>Sar</taxon>
        <taxon>Stramenopiles</taxon>
        <taxon>Oomycota</taxon>
        <taxon>Saprolegniomycetes</taxon>
        <taxon>Saprolegniales</taxon>
        <taxon>Verrucalvaceae</taxon>
        <taxon>Aphanomyces</taxon>
    </lineage>
</organism>
<dbReference type="Proteomes" id="UP000332933">
    <property type="component" value="Unassembled WGS sequence"/>
</dbReference>
<evidence type="ECO:0000256" key="1">
    <source>
        <dbReference type="SAM" id="MobiDB-lite"/>
    </source>
</evidence>
<evidence type="ECO:0000313" key="4">
    <source>
        <dbReference type="EMBL" id="VFT95116.1"/>
    </source>
</evidence>
<dbReference type="InterPro" id="IPR010734">
    <property type="entry name" value="Copine_C"/>
</dbReference>
<dbReference type="GO" id="GO:0004842">
    <property type="term" value="F:ubiquitin-protein transferase activity"/>
    <property type="evidence" value="ECO:0007669"/>
    <property type="project" value="TreeGrafter"/>
</dbReference>
<evidence type="ECO:0000313" key="5">
    <source>
        <dbReference type="Proteomes" id="UP000332933"/>
    </source>
</evidence>
<dbReference type="EMBL" id="VJMH01006389">
    <property type="protein sequence ID" value="KAF0690189.1"/>
    <property type="molecule type" value="Genomic_DNA"/>
</dbReference>